<proteinExistence type="predicted"/>
<sequence length="103" mass="11312">MVCADDGKEIRQAGQYRTYLPGTGPVGKALYLANMTRLDLSFAVRYLAQTVASPTERGWKNLVHLCRYIGTTANAELTYSTTSVPEVVAYSDASFGNERGRTQ</sequence>
<dbReference type="Proteomes" id="UP001157974">
    <property type="component" value="Unassembled WGS sequence"/>
</dbReference>
<name>A0AAV8UMF0_9RHOD</name>
<protein>
    <submittedName>
        <fullName evidence="1">Uncharacterized protein</fullName>
    </submittedName>
</protein>
<dbReference type="EMBL" id="JAMWBK010000007">
    <property type="protein sequence ID" value="KAJ8903735.1"/>
    <property type="molecule type" value="Genomic_DNA"/>
</dbReference>
<evidence type="ECO:0000313" key="2">
    <source>
        <dbReference type="Proteomes" id="UP001157974"/>
    </source>
</evidence>
<evidence type="ECO:0000313" key="1">
    <source>
        <dbReference type="EMBL" id="KAJ8903735.1"/>
    </source>
</evidence>
<dbReference type="AlphaFoldDB" id="A0AAV8UMF0"/>
<accession>A0AAV8UMF0</accession>
<keyword evidence="2" id="KW-1185">Reference proteome</keyword>
<gene>
    <name evidence="1" type="ORF">NDN08_004835</name>
</gene>
<comment type="caution">
    <text evidence="1">The sequence shown here is derived from an EMBL/GenBank/DDBJ whole genome shotgun (WGS) entry which is preliminary data.</text>
</comment>
<organism evidence="1 2">
    <name type="scientific">Rhodosorus marinus</name>
    <dbReference type="NCBI Taxonomy" id="101924"/>
    <lineage>
        <taxon>Eukaryota</taxon>
        <taxon>Rhodophyta</taxon>
        <taxon>Stylonematophyceae</taxon>
        <taxon>Stylonematales</taxon>
        <taxon>Stylonemataceae</taxon>
        <taxon>Rhodosorus</taxon>
    </lineage>
</organism>
<reference evidence="1 2" key="1">
    <citation type="journal article" date="2023" name="Nat. Commun.">
        <title>Origin of minicircular mitochondrial genomes in red algae.</title>
        <authorList>
            <person name="Lee Y."/>
            <person name="Cho C.H."/>
            <person name="Lee Y.M."/>
            <person name="Park S.I."/>
            <person name="Yang J.H."/>
            <person name="West J.A."/>
            <person name="Bhattacharya D."/>
            <person name="Yoon H.S."/>
        </authorList>
    </citation>
    <scope>NUCLEOTIDE SEQUENCE [LARGE SCALE GENOMIC DNA]</scope>
    <source>
        <strain evidence="1 2">CCMP1338</strain>
        <tissue evidence="1">Whole cell</tissue>
    </source>
</reference>